<keyword evidence="1" id="KW-0808">Transferase</keyword>
<organism evidence="1 2">
    <name type="scientific">Candidatus Komeilibacteria bacterium CG_4_10_14_0_8_um_filter_37_78</name>
    <dbReference type="NCBI Taxonomy" id="1974471"/>
    <lineage>
        <taxon>Bacteria</taxon>
        <taxon>Candidatus Komeiliibacteriota</taxon>
    </lineage>
</organism>
<protein>
    <submittedName>
        <fullName evidence="1">Cob(I)yrinic acid a,c-diamide adenosyltransferase</fullName>
    </submittedName>
</protein>
<name>A0A2M7RC91_9BACT</name>
<dbReference type="InterPro" id="IPR003724">
    <property type="entry name" value="CblAdoTrfase_CobA"/>
</dbReference>
<dbReference type="Pfam" id="PF02572">
    <property type="entry name" value="CobA_CobO_BtuR"/>
    <property type="match status" value="1"/>
</dbReference>
<dbReference type="PIRSF" id="PIRSF015617">
    <property type="entry name" value="Adensltrnsf_CobA"/>
    <property type="match status" value="1"/>
</dbReference>
<dbReference type="SUPFAM" id="SSF52540">
    <property type="entry name" value="P-loop containing nucleoside triphosphate hydrolases"/>
    <property type="match status" value="1"/>
</dbReference>
<dbReference type="GO" id="GO:0008817">
    <property type="term" value="F:corrinoid adenosyltransferase activity"/>
    <property type="evidence" value="ECO:0007669"/>
    <property type="project" value="InterPro"/>
</dbReference>
<reference evidence="2" key="1">
    <citation type="submission" date="2017-09" db="EMBL/GenBank/DDBJ databases">
        <title>Depth-based differentiation of microbial function through sediment-hosted aquifers and enrichment of novel symbionts in the deep terrestrial subsurface.</title>
        <authorList>
            <person name="Probst A.J."/>
            <person name="Ladd B."/>
            <person name="Jarett J.K."/>
            <person name="Geller-Mcgrath D.E."/>
            <person name="Sieber C.M.K."/>
            <person name="Emerson J.B."/>
            <person name="Anantharaman K."/>
            <person name="Thomas B.C."/>
            <person name="Malmstrom R."/>
            <person name="Stieglmeier M."/>
            <person name="Klingl A."/>
            <person name="Woyke T."/>
            <person name="Ryan C.M."/>
            <person name="Banfield J.F."/>
        </authorList>
    </citation>
    <scope>NUCLEOTIDE SEQUENCE [LARGE SCALE GENOMIC DNA]</scope>
</reference>
<proteinExistence type="predicted"/>
<dbReference type="InterPro" id="IPR027417">
    <property type="entry name" value="P-loop_NTPase"/>
</dbReference>
<dbReference type="EMBL" id="PFMC01000068">
    <property type="protein sequence ID" value="PIY94304.1"/>
    <property type="molecule type" value="Genomic_DNA"/>
</dbReference>
<comment type="caution">
    <text evidence="1">The sequence shown here is derived from an EMBL/GenBank/DDBJ whole genome shotgun (WGS) entry which is preliminary data.</text>
</comment>
<dbReference type="GO" id="GO:0009236">
    <property type="term" value="P:cobalamin biosynthetic process"/>
    <property type="evidence" value="ECO:0007669"/>
    <property type="project" value="InterPro"/>
</dbReference>
<sequence length="186" mass="20931">MSKNLGQIQVYTGDCKGKTTASLGLAMRARGRGLKVAVIFFDKGASPDGRQGFDYGERNSLEKLGIDFWVTGCVRFDSIKKEFRFGVEDEDIAEGAKGLVIFRQLLKEQKYDIVILDEINSSLALGIVNQEKFLEIMAEKPKNVELILTGRNAPPEIIELANLVTEMKMIKHYFYQGVEVREGIEY</sequence>
<evidence type="ECO:0000313" key="1">
    <source>
        <dbReference type="EMBL" id="PIY94304.1"/>
    </source>
</evidence>
<dbReference type="PANTHER" id="PTHR46638">
    <property type="entry name" value="CORRINOID ADENOSYLTRANSFERASE"/>
    <property type="match status" value="1"/>
</dbReference>
<evidence type="ECO:0000313" key="2">
    <source>
        <dbReference type="Proteomes" id="UP000228689"/>
    </source>
</evidence>
<dbReference type="Gene3D" id="3.40.50.300">
    <property type="entry name" value="P-loop containing nucleotide triphosphate hydrolases"/>
    <property type="match status" value="1"/>
</dbReference>
<gene>
    <name evidence="1" type="ORF">COY67_02685</name>
</gene>
<accession>A0A2M7RC91</accession>
<dbReference type="GO" id="GO:0005524">
    <property type="term" value="F:ATP binding"/>
    <property type="evidence" value="ECO:0007669"/>
    <property type="project" value="InterPro"/>
</dbReference>
<dbReference type="AlphaFoldDB" id="A0A2M7RC91"/>
<dbReference type="PANTHER" id="PTHR46638:SF1">
    <property type="entry name" value="CORRINOID ADENOSYLTRANSFERASE"/>
    <property type="match status" value="1"/>
</dbReference>
<dbReference type="Proteomes" id="UP000228689">
    <property type="component" value="Unassembled WGS sequence"/>
</dbReference>